<organism evidence="1 2">
    <name type="scientific">Novosphingobium aquae</name>
    <dbReference type="NCBI Taxonomy" id="3133435"/>
    <lineage>
        <taxon>Bacteria</taxon>
        <taxon>Pseudomonadati</taxon>
        <taxon>Pseudomonadota</taxon>
        <taxon>Alphaproteobacteria</taxon>
        <taxon>Sphingomonadales</taxon>
        <taxon>Sphingomonadaceae</taxon>
        <taxon>Novosphingobium</taxon>
    </lineage>
</organism>
<comment type="caution">
    <text evidence="1">The sequence shown here is derived from an EMBL/GenBank/DDBJ whole genome shotgun (WGS) entry which is preliminary data.</text>
</comment>
<dbReference type="InterPro" id="IPR025245">
    <property type="entry name" value="DUF4197"/>
</dbReference>
<evidence type="ECO:0000313" key="1">
    <source>
        <dbReference type="EMBL" id="MEJ6008575.1"/>
    </source>
</evidence>
<protein>
    <submittedName>
        <fullName evidence="1">DUF4197 domain-containing protein</fullName>
    </submittedName>
</protein>
<accession>A0ABU8S434</accession>
<dbReference type="PROSITE" id="PS51318">
    <property type="entry name" value="TAT"/>
    <property type="match status" value="1"/>
</dbReference>
<reference evidence="1 2" key="1">
    <citation type="submission" date="2024-03" db="EMBL/GenBank/DDBJ databases">
        <authorList>
            <person name="Jo J.-H."/>
        </authorList>
    </citation>
    <scope>NUCLEOTIDE SEQUENCE [LARGE SCALE GENOMIC DNA]</scope>
    <source>
        <strain evidence="1 2">AS3R-12</strain>
    </source>
</reference>
<dbReference type="PROSITE" id="PS51257">
    <property type="entry name" value="PROKAR_LIPOPROTEIN"/>
    <property type="match status" value="1"/>
</dbReference>
<proteinExistence type="predicted"/>
<dbReference type="InterPro" id="IPR006311">
    <property type="entry name" value="TAT_signal"/>
</dbReference>
<dbReference type="Pfam" id="PF13852">
    <property type="entry name" value="DUF4197"/>
    <property type="match status" value="1"/>
</dbReference>
<dbReference type="EMBL" id="JBBHJY010000001">
    <property type="protein sequence ID" value="MEJ6008575.1"/>
    <property type="molecule type" value="Genomic_DNA"/>
</dbReference>
<dbReference type="RefSeq" id="WP_339964150.1">
    <property type="nucleotide sequence ID" value="NZ_JBBHJY010000001.1"/>
</dbReference>
<keyword evidence="2" id="KW-1185">Reference proteome</keyword>
<dbReference type="Proteomes" id="UP001379235">
    <property type="component" value="Unassembled WGS sequence"/>
</dbReference>
<name>A0ABU8S434_9SPHN</name>
<sequence>MKADHGMTEPGIIASRRALLAGLAATSALTVAGCASLPPFSLTEAIRRLLLLSSRNALSRLMAPGGFWDNQLARLDLPEVFGSRRGGVLERILTGPAFRSRLQRELNHVAEDGARRAAPVVADAVRVIGVRNAIELVRGGPSAATAYLRGEMGSRLIEEMFPALADGLRVARDPIIGEALAALTGVDLPSVARQLAVEADNAIWGEIGREEAFIRANPESTNDPMLISVFKVV</sequence>
<evidence type="ECO:0000313" key="2">
    <source>
        <dbReference type="Proteomes" id="UP001379235"/>
    </source>
</evidence>
<gene>
    <name evidence="1" type="ORF">WG900_01430</name>
</gene>